<dbReference type="Proteomes" id="UP000242699">
    <property type="component" value="Unassembled WGS sequence"/>
</dbReference>
<keyword evidence="1" id="KW-0812">Transmembrane</keyword>
<evidence type="ECO:0000256" key="1">
    <source>
        <dbReference type="SAM" id="Phobius"/>
    </source>
</evidence>
<feature type="transmembrane region" description="Helical" evidence="1">
    <location>
        <begin position="73"/>
        <end position="98"/>
    </location>
</feature>
<evidence type="ECO:0000313" key="3">
    <source>
        <dbReference type="Proteomes" id="UP000242699"/>
    </source>
</evidence>
<keyword evidence="1" id="KW-1133">Transmembrane helix</keyword>
<gene>
    <name evidence="2" type="ORF">C7B43_19745</name>
</gene>
<name>A0A2T2WNN0_9FIRM</name>
<feature type="transmembrane region" description="Helical" evidence="1">
    <location>
        <begin position="104"/>
        <end position="124"/>
    </location>
</feature>
<sequence length="132" mass="15037">MIRSWVGYTGWILGLCLLLGIEHMIQQRVSQIATQTFQGEMPIWTDSLLPFVLGLYVATIFVWRRALHMNKKLFIGAFIPLFLLSGYPLVAILAHWMIPFVMTYMTIYPVLPTLAGLIFMMSLFDVKAPRGG</sequence>
<protein>
    <submittedName>
        <fullName evidence="2">Uncharacterized protein</fullName>
    </submittedName>
</protein>
<evidence type="ECO:0000313" key="2">
    <source>
        <dbReference type="EMBL" id="PSR23838.1"/>
    </source>
</evidence>
<reference evidence="2 3" key="1">
    <citation type="journal article" date="2014" name="BMC Genomics">
        <title>Comparison of environmental and isolate Sulfobacillus genomes reveals diverse carbon, sulfur, nitrogen, and hydrogen metabolisms.</title>
        <authorList>
            <person name="Justice N.B."/>
            <person name="Norman A."/>
            <person name="Brown C.T."/>
            <person name="Singh A."/>
            <person name="Thomas B.C."/>
            <person name="Banfield J.F."/>
        </authorList>
    </citation>
    <scope>NUCLEOTIDE SEQUENCE [LARGE SCALE GENOMIC DNA]</scope>
    <source>
        <strain evidence="2">AMDSBA1</strain>
    </source>
</reference>
<feature type="transmembrane region" description="Helical" evidence="1">
    <location>
        <begin position="47"/>
        <end position="66"/>
    </location>
</feature>
<accession>A0A2T2WNN0</accession>
<proteinExistence type="predicted"/>
<dbReference type="EMBL" id="PXYT01000089">
    <property type="protein sequence ID" value="PSR23838.1"/>
    <property type="molecule type" value="Genomic_DNA"/>
</dbReference>
<keyword evidence="1" id="KW-0472">Membrane</keyword>
<comment type="caution">
    <text evidence="2">The sequence shown here is derived from an EMBL/GenBank/DDBJ whole genome shotgun (WGS) entry which is preliminary data.</text>
</comment>
<organism evidence="2 3">
    <name type="scientific">Sulfobacillus benefaciens</name>
    <dbReference type="NCBI Taxonomy" id="453960"/>
    <lineage>
        <taxon>Bacteria</taxon>
        <taxon>Bacillati</taxon>
        <taxon>Bacillota</taxon>
        <taxon>Clostridia</taxon>
        <taxon>Eubacteriales</taxon>
        <taxon>Clostridiales Family XVII. Incertae Sedis</taxon>
        <taxon>Sulfobacillus</taxon>
    </lineage>
</organism>
<dbReference type="AlphaFoldDB" id="A0A2T2WNN0"/>